<gene>
    <name evidence="1" type="ORF">POBO1169_LOCUS9929</name>
</gene>
<evidence type="ECO:0000313" key="1">
    <source>
        <dbReference type="EMBL" id="CAD8669293.1"/>
    </source>
</evidence>
<organism evidence="1">
    <name type="scientific">Pyramimonas obovata</name>
    <dbReference type="NCBI Taxonomy" id="1411642"/>
    <lineage>
        <taxon>Eukaryota</taxon>
        <taxon>Viridiplantae</taxon>
        <taxon>Chlorophyta</taxon>
        <taxon>Pyramimonadophyceae</taxon>
        <taxon>Pyramimonadales</taxon>
        <taxon>Pyramimonadaceae</taxon>
        <taxon>Pyramimonas</taxon>
        <taxon>Pyramimonas incertae sedis</taxon>
    </lineage>
</organism>
<dbReference type="AlphaFoldDB" id="A0A7S0R7F8"/>
<protein>
    <submittedName>
        <fullName evidence="1">Uncharacterized protein</fullName>
    </submittedName>
</protein>
<dbReference type="EMBL" id="HBFA01019409">
    <property type="protein sequence ID" value="CAD8669293.1"/>
    <property type="molecule type" value="Transcribed_RNA"/>
</dbReference>
<sequence>MDLKLHSSPLLELLVDLPTLIRKCATLVNELNDAKRGVSDRRSEWYRLSSSLLDFCEPIEVLLVELQIKFQQTGTAAGGANAQRAASDAGLCEALEHLRHALQNGVEHVNFCRRASFFTLSCQSLFGIKRKFPELERRILNHLQVVATISSQRNAVKQEGLLELLTERMEQLLSPCQQPDMPPMMESLKTAVTRRLQGDTSWNVQDLLAQLQAEVHISPDQMAQELQQAFAAAGGIDLSAKEELYITQVISLLESVADHRATSSSSSSSSSRCT</sequence>
<proteinExistence type="predicted"/>
<accession>A0A7S0R7F8</accession>
<reference evidence="1" key="1">
    <citation type="submission" date="2021-01" db="EMBL/GenBank/DDBJ databases">
        <authorList>
            <person name="Corre E."/>
            <person name="Pelletier E."/>
            <person name="Niang G."/>
            <person name="Scheremetjew M."/>
            <person name="Finn R."/>
            <person name="Kale V."/>
            <person name="Holt S."/>
            <person name="Cochrane G."/>
            <person name="Meng A."/>
            <person name="Brown T."/>
            <person name="Cohen L."/>
        </authorList>
    </citation>
    <scope>NUCLEOTIDE SEQUENCE</scope>
    <source>
        <strain evidence="1">CCMP722</strain>
    </source>
</reference>
<name>A0A7S0R7F8_9CHLO</name>